<dbReference type="EMBL" id="ASHM01024394">
    <property type="protein sequence ID" value="PNX72243.1"/>
    <property type="molecule type" value="Genomic_DNA"/>
</dbReference>
<dbReference type="Proteomes" id="UP000236291">
    <property type="component" value="Unassembled WGS sequence"/>
</dbReference>
<evidence type="ECO:0000313" key="2">
    <source>
        <dbReference type="Proteomes" id="UP000236291"/>
    </source>
</evidence>
<protein>
    <submittedName>
        <fullName evidence="1">Uncharacterized protein</fullName>
    </submittedName>
</protein>
<organism evidence="1 2">
    <name type="scientific">Trifolium pratense</name>
    <name type="common">Red clover</name>
    <dbReference type="NCBI Taxonomy" id="57577"/>
    <lineage>
        <taxon>Eukaryota</taxon>
        <taxon>Viridiplantae</taxon>
        <taxon>Streptophyta</taxon>
        <taxon>Embryophyta</taxon>
        <taxon>Tracheophyta</taxon>
        <taxon>Spermatophyta</taxon>
        <taxon>Magnoliopsida</taxon>
        <taxon>eudicotyledons</taxon>
        <taxon>Gunneridae</taxon>
        <taxon>Pentapetalae</taxon>
        <taxon>rosids</taxon>
        <taxon>fabids</taxon>
        <taxon>Fabales</taxon>
        <taxon>Fabaceae</taxon>
        <taxon>Papilionoideae</taxon>
        <taxon>50 kb inversion clade</taxon>
        <taxon>NPAAA clade</taxon>
        <taxon>Hologalegina</taxon>
        <taxon>IRL clade</taxon>
        <taxon>Trifolieae</taxon>
        <taxon>Trifolium</taxon>
    </lineage>
</organism>
<reference evidence="1 2" key="2">
    <citation type="journal article" date="2017" name="Front. Plant Sci.">
        <title>Gene Classification and Mining of Molecular Markers Useful in Red Clover (Trifolium pratense) Breeding.</title>
        <authorList>
            <person name="Istvanek J."/>
            <person name="Dluhosova J."/>
            <person name="Dluhos P."/>
            <person name="Patkova L."/>
            <person name="Nedelnik J."/>
            <person name="Repkova J."/>
        </authorList>
    </citation>
    <scope>NUCLEOTIDE SEQUENCE [LARGE SCALE GENOMIC DNA]</scope>
    <source>
        <strain evidence="2">cv. Tatra</strain>
        <tissue evidence="1">Young leaves</tissue>
    </source>
</reference>
<comment type="caution">
    <text evidence="1">The sequence shown here is derived from an EMBL/GenBank/DDBJ whole genome shotgun (WGS) entry which is preliminary data.</text>
</comment>
<reference evidence="1 2" key="1">
    <citation type="journal article" date="2014" name="Am. J. Bot.">
        <title>Genome assembly and annotation for red clover (Trifolium pratense; Fabaceae).</title>
        <authorList>
            <person name="Istvanek J."/>
            <person name="Jaros M."/>
            <person name="Krenek A."/>
            <person name="Repkova J."/>
        </authorList>
    </citation>
    <scope>NUCLEOTIDE SEQUENCE [LARGE SCALE GENOMIC DNA]</scope>
    <source>
        <strain evidence="2">cv. Tatra</strain>
        <tissue evidence="1">Young leaves</tissue>
    </source>
</reference>
<sequence length="62" mass="7428">MWRIVRVNLKSGRFKSVQVQDEPVHIRDALCKQPRTCELVHEQDAPVHGKFELVQNYRNWIQ</sequence>
<proteinExistence type="predicted"/>
<accession>A0A2K3L143</accession>
<dbReference type="AlphaFoldDB" id="A0A2K3L143"/>
<evidence type="ECO:0000313" key="1">
    <source>
        <dbReference type="EMBL" id="PNX72243.1"/>
    </source>
</evidence>
<gene>
    <name evidence="1" type="ORF">L195_g028133</name>
</gene>
<name>A0A2K3L143_TRIPR</name>